<feature type="compositionally biased region" description="Polar residues" evidence="1">
    <location>
        <begin position="47"/>
        <end position="71"/>
    </location>
</feature>
<dbReference type="EMBL" id="JARJCW010000038">
    <property type="protein sequence ID" value="KAJ7206870.1"/>
    <property type="molecule type" value="Genomic_DNA"/>
</dbReference>
<feature type="compositionally biased region" description="Acidic residues" evidence="1">
    <location>
        <begin position="162"/>
        <end position="171"/>
    </location>
</feature>
<name>A0AAD6VAU1_9AGAR</name>
<organism evidence="2 3">
    <name type="scientific">Mycena pura</name>
    <dbReference type="NCBI Taxonomy" id="153505"/>
    <lineage>
        <taxon>Eukaryota</taxon>
        <taxon>Fungi</taxon>
        <taxon>Dikarya</taxon>
        <taxon>Basidiomycota</taxon>
        <taxon>Agaricomycotina</taxon>
        <taxon>Agaricomycetes</taxon>
        <taxon>Agaricomycetidae</taxon>
        <taxon>Agaricales</taxon>
        <taxon>Marasmiineae</taxon>
        <taxon>Mycenaceae</taxon>
        <taxon>Mycena</taxon>
    </lineage>
</organism>
<protein>
    <submittedName>
        <fullName evidence="2">Uncharacterized protein</fullName>
    </submittedName>
</protein>
<dbReference type="AlphaFoldDB" id="A0AAD6VAU1"/>
<comment type="caution">
    <text evidence="2">The sequence shown here is derived from an EMBL/GenBank/DDBJ whole genome shotgun (WGS) entry which is preliminary data.</text>
</comment>
<evidence type="ECO:0000256" key="1">
    <source>
        <dbReference type="SAM" id="MobiDB-lite"/>
    </source>
</evidence>
<gene>
    <name evidence="2" type="ORF">GGX14DRAFT_535427</name>
</gene>
<reference evidence="2" key="1">
    <citation type="submission" date="2023-03" db="EMBL/GenBank/DDBJ databases">
        <title>Massive genome expansion in bonnet fungi (Mycena s.s.) driven by repeated elements and novel gene families across ecological guilds.</title>
        <authorList>
            <consortium name="Lawrence Berkeley National Laboratory"/>
            <person name="Harder C.B."/>
            <person name="Miyauchi S."/>
            <person name="Viragh M."/>
            <person name="Kuo A."/>
            <person name="Thoen E."/>
            <person name="Andreopoulos B."/>
            <person name="Lu D."/>
            <person name="Skrede I."/>
            <person name="Drula E."/>
            <person name="Henrissat B."/>
            <person name="Morin E."/>
            <person name="Kohler A."/>
            <person name="Barry K."/>
            <person name="LaButti K."/>
            <person name="Morin E."/>
            <person name="Salamov A."/>
            <person name="Lipzen A."/>
            <person name="Mereny Z."/>
            <person name="Hegedus B."/>
            <person name="Baldrian P."/>
            <person name="Stursova M."/>
            <person name="Weitz H."/>
            <person name="Taylor A."/>
            <person name="Grigoriev I.V."/>
            <person name="Nagy L.G."/>
            <person name="Martin F."/>
            <person name="Kauserud H."/>
        </authorList>
    </citation>
    <scope>NUCLEOTIDE SEQUENCE</scope>
    <source>
        <strain evidence="2">9144</strain>
    </source>
</reference>
<keyword evidence="3" id="KW-1185">Reference proteome</keyword>
<feature type="compositionally biased region" description="Low complexity" evidence="1">
    <location>
        <begin position="113"/>
        <end position="127"/>
    </location>
</feature>
<accession>A0AAD6VAU1</accession>
<evidence type="ECO:0000313" key="3">
    <source>
        <dbReference type="Proteomes" id="UP001219525"/>
    </source>
</evidence>
<feature type="compositionally biased region" description="Basic residues" evidence="1">
    <location>
        <begin position="22"/>
        <end position="40"/>
    </location>
</feature>
<feature type="compositionally biased region" description="Basic residues" evidence="1">
    <location>
        <begin position="1"/>
        <end position="10"/>
    </location>
</feature>
<proteinExistence type="predicted"/>
<feature type="compositionally biased region" description="Low complexity" evidence="1">
    <location>
        <begin position="79"/>
        <end position="97"/>
    </location>
</feature>
<feature type="region of interest" description="Disordered" evidence="1">
    <location>
        <begin position="1"/>
        <end position="171"/>
    </location>
</feature>
<sequence length="386" mass="42589">MPRLSSRQRRTRDVLKTYLQHHTARMKTRLRRNNRSRRNFARAGFTPQDSEQLTALASTTPSFDTLSIDATSDSESELGDSSSISSDVSSAAETSESGPDWSDLLGSDWREPSSGSSSASSTSSSSDASDDDMPELHLAGYPDSDDEDDVSSDSETTSGSDSGDDADDEDGVELEGVGMEEEEHDFPGRRANHPLRWMARDTFPVAPRSYVMLLALADALKNTRPDLRVSLFTFDQLVNKIANDPVFANNSFNAQMPVEDQLAISLYRFGHSGNAASLQKVANWAGVGKGTVTLATRRVMTVILRPDFMADVVRMPTASEKERAKAWVEAHSCKAWRNSWSMVDGTLVALFDRPYWFGESYFDRKCNYSSTCLMAATAYHTCDCVT</sequence>
<evidence type="ECO:0000313" key="2">
    <source>
        <dbReference type="EMBL" id="KAJ7206870.1"/>
    </source>
</evidence>
<feature type="compositionally biased region" description="Acidic residues" evidence="1">
    <location>
        <begin position="143"/>
        <end position="152"/>
    </location>
</feature>
<dbReference type="Proteomes" id="UP001219525">
    <property type="component" value="Unassembled WGS sequence"/>
</dbReference>